<dbReference type="GeneID" id="108563021"/>
<evidence type="ECO:0000313" key="12">
    <source>
        <dbReference type="RefSeq" id="XP_017777052.1"/>
    </source>
</evidence>
<name>A0ABM1MR52_NICVS</name>
<comment type="similarity">
    <text evidence="3">Belongs to the SDE2 family.</text>
</comment>
<organism evidence="11 12">
    <name type="scientific">Nicrophorus vespilloides</name>
    <name type="common">Boreal carrion beetle</name>
    <dbReference type="NCBI Taxonomy" id="110193"/>
    <lineage>
        <taxon>Eukaryota</taxon>
        <taxon>Metazoa</taxon>
        <taxon>Ecdysozoa</taxon>
        <taxon>Arthropoda</taxon>
        <taxon>Hexapoda</taxon>
        <taxon>Insecta</taxon>
        <taxon>Pterygota</taxon>
        <taxon>Neoptera</taxon>
        <taxon>Endopterygota</taxon>
        <taxon>Coleoptera</taxon>
        <taxon>Polyphaga</taxon>
        <taxon>Staphyliniformia</taxon>
        <taxon>Silphidae</taxon>
        <taxon>Nicrophorinae</taxon>
        <taxon>Nicrophorus</taxon>
    </lineage>
</organism>
<evidence type="ECO:0000256" key="1">
    <source>
        <dbReference type="ARBA" id="ARBA00004123"/>
    </source>
</evidence>
<evidence type="ECO:0000256" key="2">
    <source>
        <dbReference type="ARBA" id="ARBA00004496"/>
    </source>
</evidence>
<evidence type="ECO:0000313" key="11">
    <source>
        <dbReference type="Proteomes" id="UP000695000"/>
    </source>
</evidence>
<sequence length="244" mass="28000">MLEFYFNNKHILSVNNDCKFSDLLESKLHLQNKEFYFISNGKLWSQIDGAKNDAIIHIVPRMCGGKGGFGSMLRAIGAQIEKTTNREACRDLSGRRLRDINEEKRLKNWIEQQSQREDEVEDKKLKKLEKLVQKPKHEFKDETYEKERSELSERLEEAISQGLAAGSSQGNKRKHEVDDKKKKMKKKKKALWIDDELSGLSSSDDCDSESEDSPVAKDNTDKIEDDAETTNGNDKVDSEEKNSV</sequence>
<gene>
    <name evidence="12" type="primary">LOC108563021</name>
</gene>
<evidence type="ECO:0000256" key="6">
    <source>
        <dbReference type="ARBA" id="ARBA00023187"/>
    </source>
</evidence>
<dbReference type="PANTHER" id="PTHR12786:SF1">
    <property type="entry name" value="SPLICING REGULATOR SDE2"/>
    <property type="match status" value="1"/>
</dbReference>
<proteinExistence type="inferred from homology"/>
<evidence type="ECO:0000256" key="9">
    <source>
        <dbReference type="SAM" id="MobiDB-lite"/>
    </source>
</evidence>
<keyword evidence="6" id="KW-0508">mRNA splicing</keyword>
<evidence type="ECO:0000256" key="5">
    <source>
        <dbReference type="ARBA" id="ARBA00022664"/>
    </source>
</evidence>
<keyword evidence="11" id="KW-1185">Reference proteome</keyword>
<evidence type="ECO:0000256" key="8">
    <source>
        <dbReference type="ARBA" id="ARBA00023306"/>
    </source>
</evidence>
<feature type="region of interest" description="Disordered" evidence="9">
    <location>
        <begin position="160"/>
        <end position="244"/>
    </location>
</feature>
<accession>A0ABM1MR52</accession>
<feature type="compositionally biased region" description="Basic and acidic residues" evidence="9">
    <location>
        <begin position="234"/>
        <end position="244"/>
    </location>
</feature>
<dbReference type="Pfam" id="PF22782">
    <property type="entry name" value="SDE2"/>
    <property type="match status" value="1"/>
</dbReference>
<evidence type="ECO:0000256" key="3">
    <source>
        <dbReference type="ARBA" id="ARBA00008726"/>
    </source>
</evidence>
<dbReference type="InterPro" id="IPR053822">
    <property type="entry name" value="SDE2-like_dom"/>
</dbReference>
<dbReference type="RefSeq" id="XP_017777052.1">
    <property type="nucleotide sequence ID" value="XM_017921563.1"/>
</dbReference>
<evidence type="ECO:0000256" key="4">
    <source>
        <dbReference type="ARBA" id="ARBA00022490"/>
    </source>
</evidence>
<dbReference type="PANTHER" id="PTHR12786">
    <property type="entry name" value="SPLICING FACTOR SF3A-RELATED"/>
    <property type="match status" value="1"/>
</dbReference>
<keyword evidence="8" id="KW-0131">Cell cycle</keyword>
<dbReference type="InterPro" id="IPR051421">
    <property type="entry name" value="RNA_Proc_DNA_Dmg_Regulator"/>
</dbReference>
<keyword evidence="7" id="KW-0539">Nucleus</keyword>
<protein>
    <submittedName>
        <fullName evidence="12">Protein SDE2 homolog</fullName>
    </submittedName>
</protein>
<dbReference type="Proteomes" id="UP000695000">
    <property type="component" value="Unplaced"/>
</dbReference>
<comment type="subcellular location">
    <subcellularLocation>
        <location evidence="2">Cytoplasm</location>
    </subcellularLocation>
    <subcellularLocation>
        <location evidence="1">Nucleus</location>
    </subcellularLocation>
</comment>
<keyword evidence="5" id="KW-0507">mRNA processing</keyword>
<evidence type="ECO:0000256" key="7">
    <source>
        <dbReference type="ARBA" id="ARBA00023242"/>
    </source>
</evidence>
<keyword evidence="4" id="KW-0963">Cytoplasm</keyword>
<reference evidence="12" key="1">
    <citation type="submission" date="2025-08" db="UniProtKB">
        <authorList>
            <consortium name="RefSeq"/>
        </authorList>
    </citation>
    <scope>IDENTIFICATION</scope>
    <source>
        <tissue evidence="12">Whole Larva</tissue>
    </source>
</reference>
<feature type="domain" description="SDE2-like" evidence="10">
    <location>
        <begin position="64"/>
        <end position="160"/>
    </location>
</feature>
<evidence type="ECO:0000259" key="10">
    <source>
        <dbReference type="Pfam" id="PF22782"/>
    </source>
</evidence>